<protein>
    <recommendedName>
        <fullName evidence="4">LamG-like jellyroll fold domain-containing protein</fullName>
    </recommendedName>
</protein>
<evidence type="ECO:0000313" key="5">
    <source>
        <dbReference type="EMBL" id="KJK50200.1"/>
    </source>
</evidence>
<feature type="domain" description="LamG-like jellyroll fold" evidence="4">
    <location>
        <begin position="190"/>
        <end position="313"/>
    </location>
</feature>
<name>A0A0F0H3W1_LENAE</name>
<dbReference type="OrthoDB" id="324838at2"/>
<dbReference type="InterPro" id="IPR013320">
    <property type="entry name" value="ConA-like_dom_sf"/>
</dbReference>
<accession>A0A0F0H3W1</accession>
<evidence type="ECO:0000256" key="3">
    <source>
        <dbReference type="SAM" id="SignalP"/>
    </source>
</evidence>
<reference evidence="5 6" key="1">
    <citation type="submission" date="2015-02" db="EMBL/GenBank/DDBJ databases">
        <authorList>
            <person name="Ju K.-S."/>
            <person name="Doroghazi J.R."/>
            <person name="Metcalf W."/>
        </authorList>
    </citation>
    <scope>NUCLEOTIDE SEQUENCE [LARGE SCALE GENOMIC DNA]</scope>
    <source>
        <strain evidence="5 6">NRRL B-16140</strain>
    </source>
</reference>
<evidence type="ECO:0000256" key="1">
    <source>
        <dbReference type="ARBA" id="ARBA00022729"/>
    </source>
</evidence>
<proteinExistence type="predicted"/>
<dbReference type="PANTHER" id="PTHR46943">
    <property type="entry name" value="PENTRAXIN-RELATED PROTEIN PTX3"/>
    <property type="match status" value="1"/>
</dbReference>
<gene>
    <name evidence="5" type="ORF">UK23_11870</name>
</gene>
<keyword evidence="1 3" id="KW-0732">Signal</keyword>
<dbReference type="PATRIC" id="fig|68170.10.peg.1465"/>
<dbReference type="Gene3D" id="2.60.120.200">
    <property type="match status" value="2"/>
</dbReference>
<dbReference type="SMART" id="SM00560">
    <property type="entry name" value="LamGL"/>
    <property type="match status" value="2"/>
</dbReference>
<feature type="domain" description="LamG-like jellyroll fold" evidence="4">
    <location>
        <begin position="383"/>
        <end position="509"/>
    </location>
</feature>
<keyword evidence="6" id="KW-1185">Reference proteome</keyword>
<evidence type="ECO:0000259" key="4">
    <source>
        <dbReference type="SMART" id="SM00560"/>
    </source>
</evidence>
<organism evidence="5 6">
    <name type="scientific">Lentzea aerocolonigenes</name>
    <name type="common">Lechevalieria aerocolonigenes</name>
    <name type="synonym">Saccharothrix aerocolonigenes</name>
    <dbReference type="NCBI Taxonomy" id="68170"/>
    <lineage>
        <taxon>Bacteria</taxon>
        <taxon>Bacillati</taxon>
        <taxon>Actinomycetota</taxon>
        <taxon>Actinomycetes</taxon>
        <taxon>Pseudonocardiales</taxon>
        <taxon>Pseudonocardiaceae</taxon>
        <taxon>Lentzea</taxon>
    </lineage>
</organism>
<dbReference type="InterPro" id="IPR042837">
    <property type="entry name" value="PTX3"/>
</dbReference>
<dbReference type="RefSeq" id="WP_045311496.1">
    <property type="nucleotide sequence ID" value="NZ_JYJG01000064.1"/>
</dbReference>
<keyword evidence="2" id="KW-1015">Disulfide bond</keyword>
<dbReference type="Proteomes" id="UP000033393">
    <property type="component" value="Unassembled WGS sequence"/>
</dbReference>
<evidence type="ECO:0000256" key="2">
    <source>
        <dbReference type="ARBA" id="ARBA00023157"/>
    </source>
</evidence>
<dbReference type="AlphaFoldDB" id="A0A0F0H3W1"/>
<dbReference type="SUPFAM" id="SSF49899">
    <property type="entry name" value="Concanavalin A-like lectins/glucanases"/>
    <property type="match status" value="2"/>
</dbReference>
<feature type="chain" id="PRO_5002442014" description="LamG-like jellyroll fold domain-containing protein" evidence="3">
    <location>
        <begin position="32"/>
        <end position="518"/>
    </location>
</feature>
<dbReference type="PANTHER" id="PTHR46943:SF1">
    <property type="entry name" value="PENTRAXIN-RELATED PROTEIN PTX3"/>
    <property type="match status" value="1"/>
</dbReference>
<feature type="signal peptide" evidence="3">
    <location>
        <begin position="1"/>
        <end position="31"/>
    </location>
</feature>
<comment type="caution">
    <text evidence="5">The sequence shown here is derived from an EMBL/GenBank/DDBJ whole genome shotgun (WGS) entry which is preliminary data.</text>
</comment>
<dbReference type="InterPro" id="IPR006558">
    <property type="entry name" value="LamG-like"/>
</dbReference>
<evidence type="ECO:0000313" key="6">
    <source>
        <dbReference type="Proteomes" id="UP000033393"/>
    </source>
</evidence>
<dbReference type="EMBL" id="JYJG01000064">
    <property type="protein sequence ID" value="KJK50200.1"/>
    <property type="molecule type" value="Genomic_DNA"/>
</dbReference>
<dbReference type="GO" id="GO:0006955">
    <property type="term" value="P:immune response"/>
    <property type="evidence" value="ECO:0007669"/>
    <property type="project" value="InterPro"/>
</dbReference>
<sequence length="518" mass="55595">MRHRSARGFRASVFVLILAVLAGFTTPIANAAGSELDAPLVSSEVYPPEGPGGGVGVAGAFELDSAGEAVKFVYSFGTQRLDQEIAANADGKATIHWTPRTAGTQSLYVRSVNRGGLYSAQRNYEFWVLVGGHPAAHWTLDGTLADTEGQNLLTPNGNPDLAAVGYAGSGVRLNEAQDHLGGVTPVDTSKNFSLAAWAKVDGGRSVVATTDGTAFSANLHYDSDSRRWAFGMTSGAEFFVARSRDEAQTGVWTHLTGTYEVTTKTLALYVDGVKQSEVAGVQGGRASRLLVGEGTAPSSIDEVKAYARTLNEAEVRRLASEAGIRSHYKLGEGAGSVTEDEVTGRFANLGGTTGWEQSRRYTSLLFDGEGYVSAPAPGIRTDRSFTISAWARLDLDAHDDQPRTILSLVHDGTSQLDLRYGGASKKWEFVLNGTTVKSAYQAELQEWTYLTAVHDKLSSEVRLYFRGVYVTRIPFTGGSAQTESTLELGRLWQGGIDDVRVYEGVLTEEQIIAQAVRS</sequence>
<dbReference type="Pfam" id="PF13385">
    <property type="entry name" value="Laminin_G_3"/>
    <property type="match status" value="2"/>
</dbReference>